<dbReference type="RefSeq" id="XP_022583029.1">
    <property type="nucleotide sequence ID" value="XM_022726512.1"/>
</dbReference>
<dbReference type="AlphaFoldDB" id="A0A1L9SMN0"/>
<protein>
    <submittedName>
        <fullName evidence="2">Uncharacterized protein</fullName>
    </submittedName>
</protein>
<sequence>MDKTRCLGVNSAVSEITRKVAGRRLRCLRLHEVSPLSREGCNSWILIHSHSKQVSNEHVSIDDIVLTCRSTVWTTVTMEGGGPRSLHSGKVATEGAWMRFFPSCPGNGYVAVTWCGCPKEASPEQVSADPASGGPALGNKHRRESLSASSHLPTFPRPAGRRDTAWSRHSQSRREVCEATCPWIDVAAGL</sequence>
<dbReference type="VEuPathDB" id="FungiDB:ASPZODRAFT_1613845"/>
<dbReference type="EMBL" id="KV878339">
    <property type="protein sequence ID" value="OJJ48519.1"/>
    <property type="molecule type" value="Genomic_DNA"/>
</dbReference>
<evidence type="ECO:0000313" key="2">
    <source>
        <dbReference type="EMBL" id="OJJ48519.1"/>
    </source>
</evidence>
<name>A0A1L9SMN0_9EURO</name>
<organism evidence="2 3">
    <name type="scientific">Penicilliopsis zonata CBS 506.65</name>
    <dbReference type="NCBI Taxonomy" id="1073090"/>
    <lineage>
        <taxon>Eukaryota</taxon>
        <taxon>Fungi</taxon>
        <taxon>Dikarya</taxon>
        <taxon>Ascomycota</taxon>
        <taxon>Pezizomycotina</taxon>
        <taxon>Eurotiomycetes</taxon>
        <taxon>Eurotiomycetidae</taxon>
        <taxon>Eurotiales</taxon>
        <taxon>Aspergillaceae</taxon>
        <taxon>Penicilliopsis</taxon>
    </lineage>
</organism>
<gene>
    <name evidence="2" type="ORF">ASPZODRAFT_1613845</name>
</gene>
<evidence type="ECO:0000313" key="3">
    <source>
        <dbReference type="Proteomes" id="UP000184188"/>
    </source>
</evidence>
<evidence type="ECO:0000256" key="1">
    <source>
        <dbReference type="SAM" id="MobiDB-lite"/>
    </source>
</evidence>
<reference evidence="3" key="1">
    <citation type="journal article" date="2017" name="Genome Biol.">
        <title>Comparative genomics reveals high biological diversity and specific adaptations in the industrially and medically important fungal genus Aspergillus.</title>
        <authorList>
            <person name="de Vries R.P."/>
            <person name="Riley R."/>
            <person name="Wiebenga A."/>
            <person name="Aguilar-Osorio G."/>
            <person name="Amillis S."/>
            <person name="Uchima C.A."/>
            <person name="Anderluh G."/>
            <person name="Asadollahi M."/>
            <person name="Askin M."/>
            <person name="Barry K."/>
            <person name="Battaglia E."/>
            <person name="Bayram O."/>
            <person name="Benocci T."/>
            <person name="Braus-Stromeyer S.A."/>
            <person name="Caldana C."/>
            <person name="Canovas D."/>
            <person name="Cerqueira G.C."/>
            <person name="Chen F."/>
            <person name="Chen W."/>
            <person name="Choi C."/>
            <person name="Clum A."/>
            <person name="Dos Santos R.A."/>
            <person name="Damasio A.R."/>
            <person name="Diallinas G."/>
            <person name="Emri T."/>
            <person name="Fekete E."/>
            <person name="Flipphi M."/>
            <person name="Freyberg S."/>
            <person name="Gallo A."/>
            <person name="Gournas C."/>
            <person name="Habgood R."/>
            <person name="Hainaut M."/>
            <person name="Harispe M.L."/>
            <person name="Henrissat B."/>
            <person name="Hilden K.S."/>
            <person name="Hope R."/>
            <person name="Hossain A."/>
            <person name="Karabika E."/>
            <person name="Karaffa L."/>
            <person name="Karanyi Z."/>
            <person name="Krasevec N."/>
            <person name="Kuo A."/>
            <person name="Kusch H."/>
            <person name="LaButti K."/>
            <person name="Lagendijk E.L."/>
            <person name="Lapidus A."/>
            <person name="Levasseur A."/>
            <person name="Lindquist E."/>
            <person name="Lipzen A."/>
            <person name="Logrieco A.F."/>
            <person name="MacCabe A."/>
            <person name="Maekelae M.R."/>
            <person name="Malavazi I."/>
            <person name="Melin P."/>
            <person name="Meyer V."/>
            <person name="Mielnichuk N."/>
            <person name="Miskei M."/>
            <person name="Molnar A.P."/>
            <person name="Mule G."/>
            <person name="Ngan C.Y."/>
            <person name="Orejas M."/>
            <person name="Orosz E."/>
            <person name="Ouedraogo J.P."/>
            <person name="Overkamp K.M."/>
            <person name="Park H.-S."/>
            <person name="Perrone G."/>
            <person name="Piumi F."/>
            <person name="Punt P.J."/>
            <person name="Ram A.F."/>
            <person name="Ramon A."/>
            <person name="Rauscher S."/>
            <person name="Record E."/>
            <person name="Riano-Pachon D.M."/>
            <person name="Robert V."/>
            <person name="Roehrig J."/>
            <person name="Ruller R."/>
            <person name="Salamov A."/>
            <person name="Salih N.S."/>
            <person name="Samson R.A."/>
            <person name="Sandor E."/>
            <person name="Sanguinetti M."/>
            <person name="Schuetze T."/>
            <person name="Sepcic K."/>
            <person name="Shelest E."/>
            <person name="Sherlock G."/>
            <person name="Sophianopoulou V."/>
            <person name="Squina F.M."/>
            <person name="Sun H."/>
            <person name="Susca A."/>
            <person name="Todd R.B."/>
            <person name="Tsang A."/>
            <person name="Unkles S.E."/>
            <person name="van de Wiele N."/>
            <person name="van Rossen-Uffink D."/>
            <person name="Oliveira J.V."/>
            <person name="Vesth T.C."/>
            <person name="Visser J."/>
            <person name="Yu J.-H."/>
            <person name="Zhou M."/>
            <person name="Andersen M.R."/>
            <person name="Archer D.B."/>
            <person name="Baker S.E."/>
            <person name="Benoit I."/>
            <person name="Brakhage A.A."/>
            <person name="Braus G.H."/>
            <person name="Fischer R."/>
            <person name="Frisvad J.C."/>
            <person name="Goldman G.H."/>
            <person name="Houbraken J."/>
            <person name="Oakley B."/>
            <person name="Pocsi I."/>
            <person name="Scazzocchio C."/>
            <person name="Seiboth B."/>
            <person name="vanKuyk P.A."/>
            <person name="Wortman J."/>
            <person name="Dyer P.S."/>
            <person name="Grigoriev I.V."/>
        </authorList>
    </citation>
    <scope>NUCLEOTIDE SEQUENCE [LARGE SCALE GENOMIC DNA]</scope>
    <source>
        <strain evidence="3">CBS 506.65</strain>
    </source>
</reference>
<feature type="compositionally biased region" description="Basic and acidic residues" evidence="1">
    <location>
        <begin position="160"/>
        <end position="169"/>
    </location>
</feature>
<dbReference type="GeneID" id="34612976"/>
<feature type="region of interest" description="Disordered" evidence="1">
    <location>
        <begin position="123"/>
        <end position="169"/>
    </location>
</feature>
<keyword evidence="3" id="KW-1185">Reference proteome</keyword>
<accession>A0A1L9SMN0</accession>
<proteinExistence type="predicted"/>
<dbReference type="Proteomes" id="UP000184188">
    <property type="component" value="Unassembled WGS sequence"/>
</dbReference>